<dbReference type="Gene3D" id="3.40.50.300">
    <property type="entry name" value="P-loop containing nucleotide triphosphate hydrolases"/>
    <property type="match status" value="1"/>
</dbReference>
<sequence>MSRFDLFFIVLDECNESVDRHLASHIVNLHMLKDDFVTPEFSTEQLQRYIRFARTFQPLFTPGAKKLLVTKYKDLRSNDSGGLGRNSYRITVRQLESLIRLSEAIAKANCVEEVTEGMVVEAYNLLRMSIISVERDDVGFDESDDEGGDQDGEGVEGDEAMGDVDGDGQREASAMPEQAARPRTKISADKYTKMRNIFIKKLADDEERVARVDTERQQRRAERMAQRDGDAEDQDQEDEEEEQDPSTAVGGVEQNDLLLHYLESVEEELAGPEDMEREQKLAKKVLRRMEREMEVMVVRAGGGAEQADGGREEEGEREGTVVRYVLHPNVSLEEG</sequence>
<dbReference type="PANTHER" id="PTHR11630:SF43">
    <property type="entry name" value="DNA REPLICATION LICENSING FACTOR MCM6"/>
    <property type="match status" value="1"/>
</dbReference>
<accession>A0ABR0RXY2</accession>
<evidence type="ECO:0000256" key="8">
    <source>
        <dbReference type="ARBA" id="ARBA00023242"/>
    </source>
</evidence>
<comment type="similarity">
    <text evidence="2">Belongs to the MCM family.</text>
</comment>
<feature type="domain" description="Mcm6 C-terminal winged-helix" evidence="13">
    <location>
        <begin position="183"/>
        <end position="331"/>
    </location>
</feature>
<feature type="region of interest" description="Disordered" evidence="10">
    <location>
        <begin position="298"/>
        <end position="318"/>
    </location>
</feature>
<reference evidence="14 15" key="1">
    <citation type="journal article" date="2023" name="Res Sq">
        <title>Genomic and morphological characterization of Knufia obscura isolated from the Mars 2020 spacecraft assembly facility.</title>
        <authorList>
            <person name="Chander A.M."/>
            <person name="Teixeira M.M."/>
            <person name="Singh N.K."/>
            <person name="Williams M.P."/>
            <person name="Parker C.W."/>
            <person name="Leo P."/>
            <person name="Stajich J.E."/>
            <person name="Torok T."/>
            <person name="Tighe S."/>
            <person name="Mason C.E."/>
            <person name="Venkateswaran K."/>
        </authorList>
    </citation>
    <scope>NUCLEOTIDE SEQUENCE [LARGE SCALE GENOMIC DNA]</scope>
    <source>
        <strain evidence="14 15">CCFEE 5817</strain>
    </source>
</reference>
<dbReference type="PANTHER" id="PTHR11630">
    <property type="entry name" value="DNA REPLICATION LICENSING FACTOR MCM FAMILY MEMBER"/>
    <property type="match status" value="1"/>
</dbReference>
<keyword evidence="14" id="KW-0378">Hydrolase</keyword>
<evidence type="ECO:0000256" key="6">
    <source>
        <dbReference type="ARBA" id="ARBA00022840"/>
    </source>
</evidence>
<organism evidence="14 15">
    <name type="scientific">Knufia obscura</name>
    <dbReference type="NCBI Taxonomy" id="1635080"/>
    <lineage>
        <taxon>Eukaryota</taxon>
        <taxon>Fungi</taxon>
        <taxon>Dikarya</taxon>
        <taxon>Ascomycota</taxon>
        <taxon>Pezizomycotina</taxon>
        <taxon>Eurotiomycetes</taxon>
        <taxon>Chaetothyriomycetidae</taxon>
        <taxon>Chaetothyriales</taxon>
        <taxon>Trichomeriaceae</taxon>
        <taxon>Knufia</taxon>
    </lineage>
</organism>
<evidence type="ECO:0000256" key="1">
    <source>
        <dbReference type="ARBA" id="ARBA00004123"/>
    </source>
</evidence>
<dbReference type="InterPro" id="IPR027417">
    <property type="entry name" value="P-loop_NTPase"/>
</dbReference>
<dbReference type="InterPro" id="IPR001208">
    <property type="entry name" value="MCM_dom"/>
</dbReference>
<dbReference type="GO" id="GO:0003678">
    <property type="term" value="F:DNA helicase activity"/>
    <property type="evidence" value="ECO:0007669"/>
    <property type="project" value="UniProtKB-EC"/>
</dbReference>
<evidence type="ECO:0000256" key="3">
    <source>
        <dbReference type="ARBA" id="ARBA00022705"/>
    </source>
</evidence>
<evidence type="ECO:0000256" key="5">
    <source>
        <dbReference type="ARBA" id="ARBA00022806"/>
    </source>
</evidence>
<keyword evidence="5 14" id="KW-0347">Helicase</keyword>
<dbReference type="EC" id="3.6.4.12" evidence="14"/>
<keyword evidence="7" id="KW-0238">DNA-binding</keyword>
<feature type="region of interest" description="Disordered" evidence="10">
    <location>
        <begin position="137"/>
        <end position="187"/>
    </location>
</feature>
<evidence type="ECO:0000256" key="2">
    <source>
        <dbReference type="ARBA" id="ARBA00008010"/>
    </source>
</evidence>
<dbReference type="Gene3D" id="1.20.58.870">
    <property type="match status" value="1"/>
</dbReference>
<dbReference type="EMBL" id="JAVHJV010000002">
    <property type="protein sequence ID" value="KAK5944949.1"/>
    <property type="molecule type" value="Genomic_DNA"/>
</dbReference>
<name>A0ABR0RXY2_9EURO</name>
<feature type="compositionally biased region" description="Acidic residues" evidence="10">
    <location>
        <begin position="139"/>
        <end position="166"/>
    </location>
</feature>
<feature type="compositionally biased region" description="Acidic residues" evidence="10">
    <location>
        <begin position="230"/>
        <end position="244"/>
    </location>
</feature>
<dbReference type="Pfam" id="PF18263">
    <property type="entry name" value="WHD_MCM6"/>
    <property type="match status" value="1"/>
</dbReference>
<dbReference type="InterPro" id="IPR041562">
    <property type="entry name" value="MCM_lid"/>
</dbReference>
<gene>
    <name evidence="14" type="primary">MCM6_2</name>
    <name evidence="14" type="ORF">PMZ80_002152</name>
</gene>
<keyword evidence="3" id="KW-0235">DNA replication</keyword>
<evidence type="ECO:0000256" key="10">
    <source>
        <dbReference type="SAM" id="MobiDB-lite"/>
    </source>
</evidence>
<evidence type="ECO:0000256" key="9">
    <source>
        <dbReference type="ARBA" id="ARBA00023306"/>
    </source>
</evidence>
<dbReference type="InterPro" id="IPR031327">
    <property type="entry name" value="MCM"/>
</dbReference>
<dbReference type="SUPFAM" id="SSF52540">
    <property type="entry name" value="P-loop containing nucleoside triphosphate hydrolases"/>
    <property type="match status" value="1"/>
</dbReference>
<evidence type="ECO:0000259" key="13">
    <source>
        <dbReference type="Pfam" id="PF18263"/>
    </source>
</evidence>
<dbReference type="Proteomes" id="UP001334248">
    <property type="component" value="Unassembled WGS sequence"/>
</dbReference>
<dbReference type="GeneID" id="89995601"/>
<feature type="compositionally biased region" description="Basic and acidic residues" evidence="10">
    <location>
        <begin position="308"/>
        <end position="318"/>
    </location>
</feature>
<dbReference type="SMART" id="SM00350">
    <property type="entry name" value="MCM"/>
    <property type="match status" value="1"/>
</dbReference>
<evidence type="ECO:0000256" key="7">
    <source>
        <dbReference type="ARBA" id="ARBA00023125"/>
    </source>
</evidence>
<feature type="compositionally biased region" description="Basic and acidic residues" evidence="10">
    <location>
        <begin position="208"/>
        <end position="229"/>
    </location>
</feature>
<dbReference type="GO" id="GO:0016787">
    <property type="term" value="F:hydrolase activity"/>
    <property type="evidence" value="ECO:0007669"/>
    <property type="project" value="UniProtKB-KW"/>
</dbReference>
<proteinExistence type="inferred from homology"/>
<keyword evidence="4" id="KW-0547">Nucleotide-binding</keyword>
<comment type="caution">
    <text evidence="14">The sequence shown here is derived from an EMBL/GenBank/DDBJ whole genome shotgun (WGS) entry which is preliminary data.</text>
</comment>
<keyword evidence="15" id="KW-1185">Reference proteome</keyword>
<dbReference type="RefSeq" id="XP_064733039.1">
    <property type="nucleotide sequence ID" value="XM_064870586.1"/>
</dbReference>
<evidence type="ECO:0000313" key="15">
    <source>
        <dbReference type="Proteomes" id="UP001334248"/>
    </source>
</evidence>
<keyword evidence="8" id="KW-0539">Nucleus</keyword>
<evidence type="ECO:0000256" key="4">
    <source>
        <dbReference type="ARBA" id="ARBA00022741"/>
    </source>
</evidence>
<dbReference type="Pfam" id="PF17855">
    <property type="entry name" value="MCM_lid"/>
    <property type="match status" value="1"/>
</dbReference>
<feature type="domain" description="MCM C-terminal AAA(+) ATPase" evidence="11">
    <location>
        <begin position="1"/>
        <end position="30"/>
    </location>
</feature>
<feature type="region of interest" description="Disordered" evidence="10">
    <location>
        <begin position="208"/>
        <end position="255"/>
    </location>
</feature>
<evidence type="ECO:0000259" key="11">
    <source>
        <dbReference type="Pfam" id="PF00493"/>
    </source>
</evidence>
<protein>
    <submittedName>
        <fullName evidence="14">MCM DNA helicase complex subunit mcm6</fullName>
        <ecNumber evidence="14">3.6.4.12</ecNumber>
    </submittedName>
</protein>
<comment type="subcellular location">
    <subcellularLocation>
        <location evidence="1">Nucleus</location>
    </subcellularLocation>
</comment>
<keyword evidence="6" id="KW-0067">ATP-binding</keyword>
<keyword evidence="9" id="KW-0131">Cell cycle</keyword>
<dbReference type="Pfam" id="PF00493">
    <property type="entry name" value="MCM"/>
    <property type="match status" value="1"/>
</dbReference>
<feature type="domain" description="MCM AAA-lid" evidence="12">
    <location>
        <begin position="44"/>
        <end position="130"/>
    </location>
</feature>
<dbReference type="InterPro" id="IPR041024">
    <property type="entry name" value="Mcm6_C"/>
</dbReference>
<evidence type="ECO:0000259" key="12">
    <source>
        <dbReference type="Pfam" id="PF17855"/>
    </source>
</evidence>
<evidence type="ECO:0000313" key="14">
    <source>
        <dbReference type="EMBL" id="KAK5944949.1"/>
    </source>
</evidence>